<reference evidence="3 4" key="2">
    <citation type="submission" date="2023-11" db="UniProtKB">
        <authorList>
            <consortium name="WormBaseParasite"/>
        </authorList>
    </citation>
    <scope>IDENTIFICATION</scope>
</reference>
<sequence length="258" mass="28431">MSESKRGRRSIMGLLDLTNIIDSSPESADSGGTLRRSLRLRRKSIPAASLGGQTHPSKRYSRKSVINPQTHTNAAYDASCSSSHSPAQNENNIPFTDISAQSCFTASPDKISVLSQDKLENVRPQSPLHIPSDIANVYLPDKYTPPKHRGLPTIFENSVEKNQRSHKSCRNTERSPLRRQIFTGLTLEEACNPTGPGVAPLDRDLVLSTTRKRVAQRRKLAKKLGFKGITISKKTEKNFSKFVLESALNSSQSSSTSD</sequence>
<dbReference type="WBParaSite" id="TREG1_120.1">
    <property type="protein sequence ID" value="TREG1_120.1"/>
    <property type="gene ID" value="TREG1_120"/>
</dbReference>
<accession>A0AA85J2V2</accession>
<organism evidence="2 4">
    <name type="scientific">Trichobilharzia regenti</name>
    <name type="common">Nasal bird schistosome</name>
    <dbReference type="NCBI Taxonomy" id="157069"/>
    <lineage>
        <taxon>Eukaryota</taxon>
        <taxon>Metazoa</taxon>
        <taxon>Spiralia</taxon>
        <taxon>Lophotrochozoa</taxon>
        <taxon>Platyhelminthes</taxon>
        <taxon>Trematoda</taxon>
        <taxon>Digenea</taxon>
        <taxon>Strigeidida</taxon>
        <taxon>Schistosomatoidea</taxon>
        <taxon>Schistosomatidae</taxon>
        <taxon>Trichobilharzia</taxon>
    </lineage>
</organism>
<keyword evidence="2" id="KW-1185">Reference proteome</keyword>
<dbReference type="WBParaSite" id="TREG1_110.1">
    <property type="protein sequence ID" value="TREG1_110.1"/>
    <property type="gene ID" value="TREG1_110"/>
</dbReference>
<reference evidence="2" key="1">
    <citation type="submission" date="2022-06" db="EMBL/GenBank/DDBJ databases">
        <authorList>
            <person name="Berger JAMES D."/>
            <person name="Berger JAMES D."/>
        </authorList>
    </citation>
    <scope>NUCLEOTIDE SEQUENCE [LARGE SCALE GENOMIC DNA]</scope>
</reference>
<evidence type="ECO:0000256" key="1">
    <source>
        <dbReference type="SAM" id="MobiDB-lite"/>
    </source>
</evidence>
<name>A0AA85J2V2_TRIRE</name>
<evidence type="ECO:0000313" key="3">
    <source>
        <dbReference type="WBParaSite" id="TREG1_110.1"/>
    </source>
</evidence>
<protein>
    <submittedName>
        <fullName evidence="3 4">Uncharacterized protein</fullName>
    </submittedName>
</protein>
<evidence type="ECO:0000313" key="4">
    <source>
        <dbReference type="WBParaSite" id="TREG1_120.1"/>
    </source>
</evidence>
<dbReference type="AlphaFoldDB" id="A0AA85J2V2"/>
<proteinExistence type="predicted"/>
<feature type="region of interest" description="Disordered" evidence="1">
    <location>
        <begin position="22"/>
        <end position="62"/>
    </location>
</feature>
<evidence type="ECO:0000313" key="2">
    <source>
        <dbReference type="Proteomes" id="UP000050795"/>
    </source>
</evidence>
<dbReference type="Proteomes" id="UP000050795">
    <property type="component" value="Unassembled WGS sequence"/>
</dbReference>